<evidence type="ECO:0000313" key="3">
    <source>
        <dbReference type="Proteomes" id="UP000027822"/>
    </source>
</evidence>
<protein>
    <recommendedName>
        <fullName evidence="1">YokE-like PH domain-containing protein</fullName>
    </recommendedName>
</protein>
<comment type="caution">
    <text evidence="2">The sequence shown here is derived from an EMBL/GenBank/DDBJ whole genome shotgun (WGS) entry which is preliminary data.</text>
</comment>
<dbReference type="EMBL" id="JOTN01000014">
    <property type="protein sequence ID" value="KEK18422.1"/>
    <property type="molecule type" value="Genomic_DNA"/>
</dbReference>
<dbReference type="RefSeq" id="WP_034640883.1">
    <property type="nucleotide sequence ID" value="NZ_CBCSJC010000006.1"/>
</dbReference>
<dbReference type="AlphaFoldDB" id="A0A073JW55"/>
<keyword evidence="3" id="KW-1185">Reference proteome</keyword>
<name>A0A073JW55_9BACI</name>
<gene>
    <name evidence="2" type="ORF">BAMA_05195</name>
</gene>
<evidence type="ECO:0000313" key="2">
    <source>
        <dbReference type="EMBL" id="KEK18422.1"/>
    </source>
</evidence>
<dbReference type="Proteomes" id="UP000027822">
    <property type="component" value="Unassembled WGS sequence"/>
</dbReference>
<dbReference type="OrthoDB" id="2874108at2"/>
<organism evidence="2 3">
    <name type="scientific">Bacillus manliponensis</name>
    <dbReference type="NCBI Taxonomy" id="574376"/>
    <lineage>
        <taxon>Bacteria</taxon>
        <taxon>Bacillati</taxon>
        <taxon>Bacillota</taxon>
        <taxon>Bacilli</taxon>
        <taxon>Bacillales</taxon>
        <taxon>Bacillaceae</taxon>
        <taxon>Bacillus</taxon>
        <taxon>Bacillus cereus group</taxon>
    </lineage>
</organism>
<feature type="domain" description="YokE-like PH" evidence="1">
    <location>
        <begin position="12"/>
        <end position="110"/>
    </location>
</feature>
<sequence length="116" mass="13521">MNTLLTEAKHMLHYDEIIISSIKCSLETFQYRGAARPGVLILTNQKLFFYGPNMLGKAMFEEYSYHEISTIKEQKNLFGTKISILYGTEWVKFKYIQSSNPEAFVEKVREKILLSK</sequence>
<proteinExistence type="predicted"/>
<reference evidence="2 3" key="1">
    <citation type="submission" date="2014-06" db="EMBL/GenBank/DDBJ databases">
        <title>Draft genome sequence of Bacillus manliponensis JCM 15802 (MCCC 1A00708).</title>
        <authorList>
            <person name="Lai Q."/>
            <person name="Liu Y."/>
            <person name="Shao Z."/>
        </authorList>
    </citation>
    <scope>NUCLEOTIDE SEQUENCE [LARGE SCALE GENOMIC DNA]</scope>
    <source>
        <strain evidence="2 3">JCM 15802</strain>
    </source>
</reference>
<accession>A0A073JW55</accession>
<dbReference type="Pfam" id="PF14470">
    <property type="entry name" value="bPH_3"/>
    <property type="match status" value="1"/>
</dbReference>
<dbReference type="eggNOG" id="ENOG502ZNHZ">
    <property type="taxonomic scope" value="Bacteria"/>
</dbReference>
<dbReference type="InterPro" id="IPR039519">
    <property type="entry name" value="YokE-like_PH"/>
</dbReference>
<evidence type="ECO:0000259" key="1">
    <source>
        <dbReference type="Pfam" id="PF14470"/>
    </source>
</evidence>